<comment type="caution">
    <text evidence="5">The sequence shown here is derived from an EMBL/GenBank/DDBJ whole genome shotgun (WGS) entry which is preliminary data.</text>
</comment>
<sequence>MAPDSLHELLMRAQTLMHRRVTAGASELGLTPGQPKVLEFLARHGEADQATIAAGCLIERATTGALLDRMEKQGLISRGRHEGNKRSVFVTLTPAGARAAADLGPVFARAEQPVADALTAAELQELKRLLAATCTALETTDPVGKE</sequence>
<keyword evidence="3" id="KW-0804">Transcription</keyword>
<accession>A0ABT6ZJY5</accession>
<evidence type="ECO:0000313" key="6">
    <source>
        <dbReference type="Proteomes" id="UP001431693"/>
    </source>
</evidence>
<evidence type="ECO:0000256" key="1">
    <source>
        <dbReference type="ARBA" id="ARBA00023015"/>
    </source>
</evidence>
<feature type="domain" description="HTH marR-type" evidence="4">
    <location>
        <begin position="3"/>
        <end position="135"/>
    </location>
</feature>
<dbReference type="SMART" id="SM00347">
    <property type="entry name" value="HTH_MARR"/>
    <property type="match status" value="1"/>
</dbReference>
<dbReference type="InterPro" id="IPR036388">
    <property type="entry name" value="WH-like_DNA-bd_sf"/>
</dbReference>
<dbReference type="PROSITE" id="PS50995">
    <property type="entry name" value="HTH_MARR_2"/>
    <property type="match status" value="1"/>
</dbReference>
<protein>
    <submittedName>
        <fullName evidence="5">MarR family transcriptional regulator</fullName>
    </submittedName>
</protein>
<reference evidence="5" key="1">
    <citation type="submission" date="2023-05" db="EMBL/GenBank/DDBJ databases">
        <title>[olsenella] sp. nov., isolated from a pig farm feces dump.</title>
        <authorList>
            <person name="Chang Y.-H."/>
        </authorList>
    </citation>
    <scope>NUCLEOTIDE SEQUENCE</scope>
    <source>
        <strain evidence="5">YH-ols2217</strain>
    </source>
</reference>
<dbReference type="InterPro" id="IPR036390">
    <property type="entry name" value="WH_DNA-bd_sf"/>
</dbReference>
<dbReference type="Gene3D" id="1.10.10.10">
    <property type="entry name" value="Winged helix-like DNA-binding domain superfamily/Winged helix DNA-binding domain"/>
    <property type="match status" value="1"/>
</dbReference>
<dbReference type="PANTHER" id="PTHR42756">
    <property type="entry name" value="TRANSCRIPTIONAL REGULATOR, MARR"/>
    <property type="match status" value="1"/>
</dbReference>
<dbReference type="EMBL" id="JASJEX010000002">
    <property type="protein sequence ID" value="MDJ1129345.1"/>
    <property type="molecule type" value="Genomic_DNA"/>
</dbReference>
<dbReference type="PANTHER" id="PTHR42756:SF1">
    <property type="entry name" value="TRANSCRIPTIONAL REPRESSOR OF EMRAB OPERON"/>
    <property type="match status" value="1"/>
</dbReference>
<evidence type="ECO:0000256" key="3">
    <source>
        <dbReference type="ARBA" id="ARBA00023163"/>
    </source>
</evidence>
<keyword evidence="6" id="KW-1185">Reference proteome</keyword>
<dbReference type="SUPFAM" id="SSF46785">
    <property type="entry name" value="Winged helix' DNA-binding domain"/>
    <property type="match status" value="1"/>
</dbReference>
<gene>
    <name evidence="5" type="ORF">QJ043_04540</name>
</gene>
<evidence type="ECO:0000313" key="5">
    <source>
        <dbReference type="EMBL" id="MDJ1129345.1"/>
    </source>
</evidence>
<proteinExistence type="predicted"/>
<dbReference type="InterPro" id="IPR000835">
    <property type="entry name" value="HTH_MarR-typ"/>
</dbReference>
<organism evidence="5 6">
    <name type="scientific">Kribbibacterium absianum</name>
    <dbReference type="NCBI Taxonomy" id="3044210"/>
    <lineage>
        <taxon>Bacteria</taxon>
        <taxon>Bacillati</taxon>
        <taxon>Actinomycetota</taxon>
        <taxon>Coriobacteriia</taxon>
        <taxon>Coriobacteriales</taxon>
        <taxon>Kribbibacteriaceae</taxon>
        <taxon>Kribbibacterium</taxon>
    </lineage>
</organism>
<dbReference type="RefSeq" id="WP_283713579.1">
    <property type="nucleotide sequence ID" value="NZ_JASJEW010000005.1"/>
</dbReference>
<dbReference type="Pfam" id="PF12802">
    <property type="entry name" value="MarR_2"/>
    <property type="match status" value="1"/>
</dbReference>
<keyword evidence="2" id="KW-0238">DNA-binding</keyword>
<name>A0ABT6ZJY5_9ACTN</name>
<dbReference type="Proteomes" id="UP001431693">
    <property type="component" value="Unassembled WGS sequence"/>
</dbReference>
<evidence type="ECO:0000256" key="2">
    <source>
        <dbReference type="ARBA" id="ARBA00023125"/>
    </source>
</evidence>
<evidence type="ECO:0000259" key="4">
    <source>
        <dbReference type="PROSITE" id="PS50995"/>
    </source>
</evidence>
<keyword evidence="1" id="KW-0805">Transcription regulation</keyword>